<accession>A0ABW2ZZ25</accession>
<comment type="caution">
    <text evidence="1">The sequence shown here is derived from an EMBL/GenBank/DDBJ whole genome shotgun (WGS) entry which is preliminary data.</text>
</comment>
<dbReference type="EMBL" id="JBHTHM010000258">
    <property type="protein sequence ID" value="MFD0783897.1"/>
    <property type="molecule type" value="Genomic_DNA"/>
</dbReference>
<reference evidence="2" key="1">
    <citation type="journal article" date="2019" name="Int. J. Syst. Evol. Microbiol.">
        <title>The Global Catalogue of Microorganisms (GCM) 10K type strain sequencing project: providing services to taxonomists for standard genome sequencing and annotation.</title>
        <authorList>
            <consortium name="The Broad Institute Genomics Platform"/>
            <consortium name="The Broad Institute Genome Sequencing Center for Infectious Disease"/>
            <person name="Wu L."/>
            <person name="Ma J."/>
        </authorList>
    </citation>
    <scope>NUCLEOTIDE SEQUENCE [LARGE SCALE GENOMIC DNA]</scope>
    <source>
        <strain evidence="2">JCM 32148</strain>
    </source>
</reference>
<gene>
    <name evidence="1" type="ORF">ACFQZ8_08215</name>
</gene>
<keyword evidence="2" id="KW-1185">Reference proteome</keyword>
<evidence type="ECO:0000313" key="2">
    <source>
        <dbReference type="Proteomes" id="UP001597053"/>
    </source>
</evidence>
<dbReference type="Proteomes" id="UP001597053">
    <property type="component" value="Unassembled WGS sequence"/>
</dbReference>
<sequence>MAEGVRPAGNSSFEAVVASSSEVPAIVDVTLKIERVRPLRAGVEYACSQIGGRTGRLVSDDLAVSLAGATVGMELPVTTNEWLDVGPSGASRAFAGNGLGGGRLPSFVVMPGDAECWFTVNIRITDSKSGETMTLNLTDSGQPFVLRGRTTFSRQHAYFEMGSIYS</sequence>
<name>A0ABW2ZZ25_9ACTN</name>
<organism evidence="1 2">
    <name type="scientific">Micromonospora azadirachtae</name>
    <dbReference type="NCBI Taxonomy" id="1970735"/>
    <lineage>
        <taxon>Bacteria</taxon>
        <taxon>Bacillati</taxon>
        <taxon>Actinomycetota</taxon>
        <taxon>Actinomycetes</taxon>
        <taxon>Micromonosporales</taxon>
        <taxon>Micromonosporaceae</taxon>
        <taxon>Micromonospora</taxon>
    </lineage>
</organism>
<proteinExistence type="predicted"/>
<evidence type="ECO:0000313" key="1">
    <source>
        <dbReference type="EMBL" id="MFD0783897.1"/>
    </source>
</evidence>
<protein>
    <submittedName>
        <fullName evidence="1">Uncharacterized protein</fullName>
    </submittedName>
</protein>